<sequence>MGEALCSRLCSIEHWLLFQLPNAVSVERRDKDVAKEWRKCSREADGYREAQGGVLSSGRKPFTNRRTHQYRLPSARRWLGEICK</sequence>
<evidence type="ECO:0000313" key="2">
    <source>
        <dbReference type="EnsemblMetazoa" id="ASIC014286-PA"/>
    </source>
</evidence>
<evidence type="ECO:0000313" key="1">
    <source>
        <dbReference type="EMBL" id="KFB46298.1"/>
    </source>
</evidence>
<name>A0A084W7V4_ANOSI</name>
<dbReference type="EnsemblMetazoa" id="ASIC014286-RA">
    <property type="protein sequence ID" value="ASIC014286-PA"/>
    <property type="gene ID" value="ASIC014286"/>
</dbReference>
<dbReference type="EMBL" id="KE525316">
    <property type="protein sequence ID" value="KFB46298.1"/>
    <property type="molecule type" value="Genomic_DNA"/>
</dbReference>
<dbReference type="EMBL" id="ATLV01021315">
    <property type="status" value="NOT_ANNOTATED_CDS"/>
    <property type="molecule type" value="Genomic_DNA"/>
</dbReference>
<evidence type="ECO:0000313" key="3">
    <source>
        <dbReference type="Proteomes" id="UP000030765"/>
    </source>
</evidence>
<dbReference type="VEuPathDB" id="VectorBase:ASIC014286"/>
<reference evidence="2" key="2">
    <citation type="submission" date="2020-05" db="UniProtKB">
        <authorList>
            <consortium name="EnsemblMetazoa"/>
        </authorList>
    </citation>
    <scope>IDENTIFICATION</scope>
</reference>
<gene>
    <name evidence="1" type="ORF">ZHAS_00014286</name>
</gene>
<dbReference type="Proteomes" id="UP000030765">
    <property type="component" value="Unassembled WGS sequence"/>
</dbReference>
<dbReference type="AlphaFoldDB" id="A0A084W7V4"/>
<accession>A0A084W7V4</accession>
<protein>
    <submittedName>
        <fullName evidence="1">Uncharacterized protein LOC101996081</fullName>
    </submittedName>
</protein>
<organism evidence="1">
    <name type="scientific">Anopheles sinensis</name>
    <name type="common">Mosquito</name>
    <dbReference type="NCBI Taxonomy" id="74873"/>
    <lineage>
        <taxon>Eukaryota</taxon>
        <taxon>Metazoa</taxon>
        <taxon>Ecdysozoa</taxon>
        <taxon>Arthropoda</taxon>
        <taxon>Hexapoda</taxon>
        <taxon>Insecta</taxon>
        <taxon>Pterygota</taxon>
        <taxon>Neoptera</taxon>
        <taxon>Endopterygota</taxon>
        <taxon>Diptera</taxon>
        <taxon>Nematocera</taxon>
        <taxon>Culicoidea</taxon>
        <taxon>Culicidae</taxon>
        <taxon>Anophelinae</taxon>
        <taxon>Anopheles</taxon>
    </lineage>
</organism>
<keyword evidence="3" id="KW-1185">Reference proteome</keyword>
<proteinExistence type="predicted"/>
<reference evidence="1 3" key="1">
    <citation type="journal article" date="2014" name="BMC Genomics">
        <title>Genome sequence of Anopheles sinensis provides insight into genetics basis of mosquito competence for malaria parasites.</title>
        <authorList>
            <person name="Zhou D."/>
            <person name="Zhang D."/>
            <person name="Ding G."/>
            <person name="Shi L."/>
            <person name="Hou Q."/>
            <person name="Ye Y."/>
            <person name="Xu Y."/>
            <person name="Zhou H."/>
            <person name="Xiong C."/>
            <person name="Li S."/>
            <person name="Yu J."/>
            <person name="Hong S."/>
            <person name="Yu X."/>
            <person name="Zou P."/>
            <person name="Chen C."/>
            <person name="Chang X."/>
            <person name="Wang W."/>
            <person name="Lv Y."/>
            <person name="Sun Y."/>
            <person name="Ma L."/>
            <person name="Shen B."/>
            <person name="Zhu C."/>
        </authorList>
    </citation>
    <scope>NUCLEOTIDE SEQUENCE [LARGE SCALE GENOMIC DNA]</scope>
</reference>